<keyword evidence="3" id="KW-1185">Reference proteome</keyword>
<keyword evidence="1" id="KW-0472">Membrane</keyword>
<dbReference type="Proteomes" id="UP001163846">
    <property type="component" value="Unassembled WGS sequence"/>
</dbReference>
<feature type="transmembrane region" description="Helical" evidence="1">
    <location>
        <begin position="176"/>
        <end position="202"/>
    </location>
</feature>
<evidence type="ECO:0000313" key="2">
    <source>
        <dbReference type="EMBL" id="KAJ3842473.1"/>
    </source>
</evidence>
<dbReference type="EMBL" id="MU806004">
    <property type="protein sequence ID" value="KAJ3842473.1"/>
    <property type="molecule type" value="Genomic_DNA"/>
</dbReference>
<gene>
    <name evidence="2" type="ORF">F5878DRAFT_607564</name>
</gene>
<proteinExistence type="predicted"/>
<comment type="caution">
    <text evidence="2">The sequence shown here is derived from an EMBL/GenBank/DDBJ whole genome shotgun (WGS) entry which is preliminary data.</text>
</comment>
<feature type="transmembrane region" description="Helical" evidence="1">
    <location>
        <begin position="132"/>
        <end position="156"/>
    </location>
</feature>
<reference evidence="2" key="1">
    <citation type="submission" date="2022-08" db="EMBL/GenBank/DDBJ databases">
        <authorList>
            <consortium name="DOE Joint Genome Institute"/>
            <person name="Min B."/>
            <person name="Riley R."/>
            <person name="Sierra-Patev S."/>
            <person name="Naranjo-Ortiz M."/>
            <person name="Looney B."/>
            <person name="Konkel Z."/>
            <person name="Slot J.C."/>
            <person name="Sakamoto Y."/>
            <person name="Steenwyk J.L."/>
            <person name="Rokas A."/>
            <person name="Carro J."/>
            <person name="Camarero S."/>
            <person name="Ferreira P."/>
            <person name="Molpeceres G."/>
            <person name="Ruiz-Duenas F.J."/>
            <person name="Serrano A."/>
            <person name="Henrissat B."/>
            <person name="Drula E."/>
            <person name="Hughes K.W."/>
            <person name="Mata J.L."/>
            <person name="Ishikawa N.K."/>
            <person name="Vargas-Isla R."/>
            <person name="Ushijima S."/>
            <person name="Smith C.A."/>
            <person name="Ahrendt S."/>
            <person name="Andreopoulos W."/>
            <person name="He G."/>
            <person name="Labutti K."/>
            <person name="Lipzen A."/>
            <person name="Ng V."/>
            <person name="Sandor L."/>
            <person name="Barry K."/>
            <person name="Martinez A.T."/>
            <person name="Xiao Y."/>
            <person name="Gibbons J.G."/>
            <person name="Terashima K."/>
            <person name="Hibbett D.S."/>
            <person name="Grigoriev I.V."/>
        </authorList>
    </citation>
    <scope>NUCLEOTIDE SEQUENCE</scope>
    <source>
        <strain evidence="2">TFB9207</strain>
    </source>
</reference>
<sequence>MPLVSSGQIMLDDLTPGETNTIIAFDVMNVIGLLMTSLVLFPALLSRTVVRSSAWIALMTSSMFYSSSYLLLLPTGQRSVSQPAYGVCLFQGSLVYSAPVLVSFAGWAYVLQLYIGLFLFMPKLRLLRVNIMLLLSPVCIAGIMFVASLAFGIQYPETVVIDSTRRYCHITSHLPRIMAAVLIGVGTAGMMVFEVILIFLVSRRWRASKEMNGFNAWHKVGRVIIFTIFPFGAFTLNIAGLYSSGTTNDKWNLLLPIIPIGTALIFGTRTDIFKAWKTCCSSDTAWNIYEEPKPISHSCPNCGKISNTV</sequence>
<feature type="transmembrane region" description="Helical" evidence="1">
    <location>
        <begin position="223"/>
        <end position="245"/>
    </location>
</feature>
<evidence type="ECO:0000256" key="1">
    <source>
        <dbReference type="SAM" id="Phobius"/>
    </source>
</evidence>
<dbReference type="AlphaFoldDB" id="A0AA38PGY1"/>
<accession>A0AA38PGY1</accession>
<feature type="transmembrane region" description="Helical" evidence="1">
    <location>
        <begin position="53"/>
        <end position="74"/>
    </location>
</feature>
<evidence type="ECO:0000313" key="3">
    <source>
        <dbReference type="Proteomes" id="UP001163846"/>
    </source>
</evidence>
<keyword evidence="1" id="KW-0812">Transmembrane</keyword>
<keyword evidence="1" id="KW-1133">Transmembrane helix</keyword>
<feature type="transmembrane region" description="Helical" evidence="1">
    <location>
        <begin position="20"/>
        <end position="41"/>
    </location>
</feature>
<organism evidence="2 3">
    <name type="scientific">Lentinula raphanica</name>
    <dbReference type="NCBI Taxonomy" id="153919"/>
    <lineage>
        <taxon>Eukaryota</taxon>
        <taxon>Fungi</taxon>
        <taxon>Dikarya</taxon>
        <taxon>Basidiomycota</taxon>
        <taxon>Agaricomycotina</taxon>
        <taxon>Agaricomycetes</taxon>
        <taxon>Agaricomycetidae</taxon>
        <taxon>Agaricales</taxon>
        <taxon>Marasmiineae</taxon>
        <taxon>Omphalotaceae</taxon>
        <taxon>Lentinula</taxon>
    </lineage>
</organism>
<feature type="transmembrane region" description="Helical" evidence="1">
    <location>
        <begin position="251"/>
        <end position="268"/>
    </location>
</feature>
<feature type="transmembrane region" description="Helical" evidence="1">
    <location>
        <begin position="94"/>
        <end position="120"/>
    </location>
</feature>
<name>A0AA38PGY1_9AGAR</name>
<protein>
    <submittedName>
        <fullName evidence="2">Uncharacterized protein</fullName>
    </submittedName>
</protein>